<evidence type="ECO:0000256" key="1">
    <source>
        <dbReference type="ARBA" id="ARBA00004496"/>
    </source>
</evidence>
<dbReference type="PROSITE" id="PS51755">
    <property type="entry name" value="OMPR_PHOB"/>
    <property type="match status" value="1"/>
</dbReference>
<protein>
    <submittedName>
        <fullName evidence="14">Transcriptional regulatory protein OmpR</fullName>
    </submittedName>
</protein>
<dbReference type="STRING" id="291169.A9E74_00906"/>
<dbReference type="InterPro" id="IPR016032">
    <property type="entry name" value="Sig_transdc_resp-reg_C-effctor"/>
</dbReference>
<organism evidence="14 15">
    <name type="scientific">Methylophaga muralis</name>
    <dbReference type="NCBI Taxonomy" id="291169"/>
    <lineage>
        <taxon>Bacteria</taxon>
        <taxon>Pseudomonadati</taxon>
        <taxon>Pseudomonadota</taxon>
        <taxon>Gammaproteobacteria</taxon>
        <taxon>Thiotrichales</taxon>
        <taxon>Piscirickettsiaceae</taxon>
        <taxon>Methylophaga</taxon>
    </lineage>
</organism>
<dbReference type="Proteomes" id="UP000094379">
    <property type="component" value="Unassembled WGS sequence"/>
</dbReference>
<keyword evidence="2" id="KW-0963">Cytoplasm</keyword>
<dbReference type="RefSeq" id="WP_069295433.1">
    <property type="nucleotide sequence ID" value="NZ_MCRI01000006.1"/>
</dbReference>
<keyword evidence="5" id="KW-0902">Two-component regulatory system</keyword>
<dbReference type="SUPFAM" id="SSF46894">
    <property type="entry name" value="C-terminal effector domain of the bipartite response regulators"/>
    <property type="match status" value="1"/>
</dbReference>
<dbReference type="PATRIC" id="fig|291169.3.peg.910"/>
<dbReference type="CDD" id="cd00383">
    <property type="entry name" value="trans_reg_C"/>
    <property type="match status" value="1"/>
</dbReference>
<dbReference type="PROSITE" id="PS50110">
    <property type="entry name" value="RESPONSE_REGULATORY"/>
    <property type="match status" value="1"/>
</dbReference>
<dbReference type="PANTHER" id="PTHR48111:SF55">
    <property type="entry name" value="AEROBIC RESPIRATION CONTROL PROTEIN ARCA"/>
    <property type="match status" value="1"/>
</dbReference>
<dbReference type="EMBL" id="MCRI01000006">
    <property type="protein sequence ID" value="ODN67372.1"/>
    <property type="molecule type" value="Genomic_DNA"/>
</dbReference>
<keyword evidence="8" id="KW-0010">Activator</keyword>
<keyword evidence="9" id="KW-0804">Transcription</keyword>
<dbReference type="Pfam" id="PF00486">
    <property type="entry name" value="Trans_reg_C"/>
    <property type="match status" value="1"/>
</dbReference>
<dbReference type="GO" id="GO:0000976">
    <property type="term" value="F:transcription cis-regulatory region binding"/>
    <property type="evidence" value="ECO:0007669"/>
    <property type="project" value="TreeGrafter"/>
</dbReference>
<dbReference type="GO" id="GO:0032993">
    <property type="term" value="C:protein-DNA complex"/>
    <property type="evidence" value="ECO:0007669"/>
    <property type="project" value="TreeGrafter"/>
</dbReference>
<evidence type="ECO:0000256" key="11">
    <source>
        <dbReference type="PROSITE-ProRule" id="PRU01091"/>
    </source>
</evidence>
<dbReference type="AlphaFoldDB" id="A0A1E3GTH7"/>
<dbReference type="InterPro" id="IPR036388">
    <property type="entry name" value="WH-like_DNA-bd_sf"/>
</dbReference>
<evidence type="ECO:0000256" key="7">
    <source>
        <dbReference type="ARBA" id="ARBA00023125"/>
    </source>
</evidence>
<evidence type="ECO:0000313" key="15">
    <source>
        <dbReference type="Proteomes" id="UP000094379"/>
    </source>
</evidence>
<evidence type="ECO:0000256" key="6">
    <source>
        <dbReference type="ARBA" id="ARBA00023015"/>
    </source>
</evidence>
<keyword evidence="15" id="KW-1185">Reference proteome</keyword>
<dbReference type="InterPro" id="IPR011006">
    <property type="entry name" value="CheY-like_superfamily"/>
</dbReference>
<dbReference type="Pfam" id="PF00072">
    <property type="entry name" value="Response_reg"/>
    <property type="match status" value="1"/>
</dbReference>
<evidence type="ECO:0000256" key="8">
    <source>
        <dbReference type="ARBA" id="ARBA00023159"/>
    </source>
</evidence>
<comment type="caution">
    <text evidence="14">The sequence shown here is derived from an EMBL/GenBank/DDBJ whole genome shotgun (WGS) entry which is preliminary data.</text>
</comment>
<dbReference type="PANTHER" id="PTHR48111">
    <property type="entry name" value="REGULATOR OF RPOS"/>
    <property type="match status" value="1"/>
</dbReference>
<sequence length="228" mass="25605">MPKLRVLIVDDEEQFRAPIRAVLASRGLEVMEAGTATQMDALLSRFEIDILLLDVNLPGESGLQIANRLKQTRNIEIIMLSAFGEVEHRVNGLISGADYYLPKPVDIRELLAVIECCKRQTYDDIAAPASWQFDAAKWLLITPDGVEHSLSKSELNIVNALISMAGKTVTREQLYAAMGIPDYPPESRSLDVHITRIRRRFTTDSYAIPIITVRNVGYLFNDAVKIHR</sequence>
<evidence type="ECO:0000259" key="13">
    <source>
        <dbReference type="PROSITE" id="PS51755"/>
    </source>
</evidence>
<dbReference type="SMART" id="SM00448">
    <property type="entry name" value="REC"/>
    <property type="match status" value="1"/>
</dbReference>
<feature type="DNA-binding region" description="OmpR/PhoB-type" evidence="11">
    <location>
        <begin position="123"/>
        <end position="222"/>
    </location>
</feature>
<evidence type="ECO:0000256" key="5">
    <source>
        <dbReference type="ARBA" id="ARBA00023012"/>
    </source>
</evidence>
<dbReference type="SMART" id="SM00862">
    <property type="entry name" value="Trans_reg_C"/>
    <property type="match status" value="1"/>
</dbReference>
<evidence type="ECO:0000256" key="9">
    <source>
        <dbReference type="ARBA" id="ARBA00023163"/>
    </source>
</evidence>
<gene>
    <name evidence="14" type="primary">ompR_2</name>
    <name evidence="14" type="ORF">A9E74_00906</name>
</gene>
<evidence type="ECO:0000256" key="3">
    <source>
        <dbReference type="ARBA" id="ARBA00022491"/>
    </source>
</evidence>
<comment type="subcellular location">
    <subcellularLocation>
        <location evidence="1">Cytoplasm</location>
    </subcellularLocation>
</comment>
<dbReference type="GO" id="GO:0006355">
    <property type="term" value="P:regulation of DNA-templated transcription"/>
    <property type="evidence" value="ECO:0007669"/>
    <property type="project" value="InterPro"/>
</dbReference>
<proteinExistence type="predicted"/>
<dbReference type="InterPro" id="IPR001789">
    <property type="entry name" value="Sig_transdc_resp-reg_receiver"/>
</dbReference>
<dbReference type="Gene3D" id="3.40.50.2300">
    <property type="match status" value="1"/>
</dbReference>
<evidence type="ECO:0000259" key="12">
    <source>
        <dbReference type="PROSITE" id="PS50110"/>
    </source>
</evidence>
<feature type="domain" description="OmpR/PhoB-type" evidence="13">
    <location>
        <begin position="123"/>
        <end position="222"/>
    </location>
</feature>
<dbReference type="SUPFAM" id="SSF52172">
    <property type="entry name" value="CheY-like"/>
    <property type="match status" value="1"/>
</dbReference>
<keyword evidence="3" id="KW-0678">Repressor</keyword>
<evidence type="ECO:0000256" key="2">
    <source>
        <dbReference type="ARBA" id="ARBA00022490"/>
    </source>
</evidence>
<reference evidence="14 15" key="1">
    <citation type="submission" date="2016-07" db="EMBL/GenBank/DDBJ databases">
        <title>Draft Genome Sequence of Methylophaga muralis Bur 1.</title>
        <authorList>
            <person name="Vasilenko O.V."/>
            <person name="Doronina N.V."/>
            <person name="Shmareva M.N."/>
            <person name="Tarlachkov S.V."/>
            <person name="Mustakhimov I."/>
            <person name="Trotsenko Y.A."/>
        </authorList>
    </citation>
    <scope>NUCLEOTIDE SEQUENCE [LARGE SCALE GENOMIC DNA]</scope>
    <source>
        <strain evidence="14 15">Bur 1</strain>
    </source>
</reference>
<dbReference type="GO" id="GO:0005829">
    <property type="term" value="C:cytosol"/>
    <property type="evidence" value="ECO:0007669"/>
    <property type="project" value="TreeGrafter"/>
</dbReference>
<keyword evidence="6" id="KW-0805">Transcription regulation</keyword>
<accession>A0A1E3GTH7</accession>
<evidence type="ECO:0000313" key="14">
    <source>
        <dbReference type="EMBL" id="ODN67372.1"/>
    </source>
</evidence>
<name>A0A1E3GTH7_9GAMM</name>
<feature type="domain" description="Response regulatory" evidence="12">
    <location>
        <begin position="5"/>
        <end position="118"/>
    </location>
</feature>
<dbReference type="GO" id="GO:0000156">
    <property type="term" value="F:phosphorelay response regulator activity"/>
    <property type="evidence" value="ECO:0007669"/>
    <property type="project" value="TreeGrafter"/>
</dbReference>
<keyword evidence="7 11" id="KW-0238">DNA-binding</keyword>
<dbReference type="Gene3D" id="1.10.10.10">
    <property type="entry name" value="Winged helix-like DNA-binding domain superfamily/Winged helix DNA-binding domain"/>
    <property type="match status" value="1"/>
</dbReference>
<dbReference type="InterPro" id="IPR039420">
    <property type="entry name" value="WalR-like"/>
</dbReference>
<keyword evidence="4 10" id="KW-0597">Phosphoprotein</keyword>
<dbReference type="InterPro" id="IPR001867">
    <property type="entry name" value="OmpR/PhoB-type_DNA-bd"/>
</dbReference>
<feature type="modified residue" description="4-aspartylphosphate" evidence="10">
    <location>
        <position position="54"/>
    </location>
</feature>
<evidence type="ECO:0000256" key="10">
    <source>
        <dbReference type="PROSITE-ProRule" id="PRU00169"/>
    </source>
</evidence>
<evidence type="ECO:0000256" key="4">
    <source>
        <dbReference type="ARBA" id="ARBA00022553"/>
    </source>
</evidence>